<feature type="domain" description="HPP transmembrane region" evidence="2">
    <location>
        <begin position="47"/>
        <end position="209"/>
    </location>
</feature>
<gene>
    <name evidence="3" type="ORF">M436DRAFT_73303</name>
</gene>
<feature type="transmembrane region" description="Helical" evidence="1">
    <location>
        <begin position="110"/>
        <end position="128"/>
    </location>
</feature>
<dbReference type="InterPro" id="IPR007065">
    <property type="entry name" value="HPP"/>
</dbReference>
<dbReference type="RefSeq" id="XP_013426762.1">
    <property type="nucleotide sequence ID" value="XM_013571308.1"/>
</dbReference>
<feature type="transmembrane region" description="Helical" evidence="1">
    <location>
        <begin position="50"/>
        <end position="74"/>
    </location>
</feature>
<proteinExistence type="predicted"/>
<feature type="transmembrane region" description="Helical" evidence="1">
    <location>
        <begin position="181"/>
        <end position="201"/>
    </location>
</feature>
<name>A0A074WL39_9PEZI</name>
<dbReference type="HOGENOM" id="CLU_040397_0_1_1"/>
<dbReference type="AlphaFoldDB" id="A0A074WL39"/>
<evidence type="ECO:0000313" key="3">
    <source>
        <dbReference type="EMBL" id="KEQ72329.1"/>
    </source>
</evidence>
<evidence type="ECO:0000313" key="4">
    <source>
        <dbReference type="Proteomes" id="UP000027730"/>
    </source>
</evidence>
<keyword evidence="4" id="KW-1185">Reference proteome</keyword>
<dbReference type="GeneID" id="25415268"/>
<keyword evidence="1" id="KW-1133">Transmembrane helix</keyword>
<sequence>MHPRILTVLDYDIDTHLNRVVPHSRISRLPKPISRFLGYRSEEYKEPPRLVVVFWSFLGSLLGLLIIGAIYKYAPGITKWHPPIMIASLGASAILDYNSIRTPLAQPRNAILGQTFSALTGVIIHRLFHLNSNWEDLQWVAGAVACAVSSAIMATTNTVHPPGGATAVLATTNADIIAMGWIYIPFVIMSSVIMLTLACIINNIQRAYPVYWWTPANLRKEKNIEDLEKVPTNNSEKVLSGQPMGRASDVSPDSVVISPHHLYIPDSFDLDGDELAVLSRLQARLRWDAAMDERPRAQSNGS</sequence>
<accession>A0A074WL39</accession>
<keyword evidence="1" id="KW-0812">Transmembrane</keyword>
<dbReference type="STRING" id="1043004.A0A074WL39"/>
<dbReference type="OrthoDB" id="2016548at2759"/>
<evidence type="ECO:0000259" key="2">
    <source>
        <dbReference type="Pfam" id="PF04982"/>
    </source>
</evidence>
<dbReference type="InterPro" id="IPR058581">
    <property type="entry name" value="TM_HPP"/>
</dbReference>
<dbReference type="Proteomes" id="UP000027730">
    <property type="component" value="Unassembled WGS sequence"/>
</dbReference>
<dbReference type="EMBL" id="KL584711">
    <property type="protein sequence ID" value="KEQ72329.1"/>
    <property type="molecule type" value="Genomic_DNA"/>
</dbReference>
<dbReference type="PANTHER" id="PTHR33741:SF5">
    <property type="entry name" value="TRANSMEMBRANE PROTEIN DDB_G0269096-RELATED"/>
    <property type="match status" value="1"/>
</dbReference>
<dbReference type="PANTHER" id="PTHR33741">
    <property type="entry name" value="TRANSMEMBRANE PROTEIN DDB_G0269096-RELATED"/>
    <property type="match status" value="1"/>
</dbReference>
<evidence type="ECO:0000256" key="1">
    <source>
        <dbReference type="SAM" id="Phobius"/>
    </source>
</evidence>
<protein>
    <submittedName>
        <fullName evidence="3">HPP family protein</fullName>
    </submittedName>
</protein>
<keyword evidence="1" id="KW-0472">Membrane</keyword>
<dbReference type="Pfam" id="PF04982">
    <property type="entry name" value="TM_HPP"/>
    <property type="match status" value="1"/>
</dbReference>
<organism evidence="3 4">
    <name type="scientific">Aureobasidium namibiae CBS 147.97</name>
    <dbReference type="NCBI Taxonomy" id="1043004"/>
    <lineage>
        <taxon>Eukaryota</taxon>
        <taxon>Fungi</taxon>
        <taxon>Dikarya</taxon>
        <taxon>Ascomycota</taxon>
        <taxon>Pezizomycotina</taxon>
        <taxon>Dothideomycetes</taxon>
        <taxon>Dothideomycetidae</taxon>
        <taxon>Dothideales</taxon>
        <taxon>Saccotheciaceae</taxon>
        <taxon>Aureobasidium</taxon>
    </lineage>
</organism>
<reference evidence="3 4" key="1">
    <citation type="journal article" date="2014" name="BMC Genomics">
        <title>Genome sequencing of four Aureobasidium pullulans varieties: biotechnological potential, stress tolerance, and description of new species.</title>
        <authorList>
            <person name="Gostin Ar C."/>
            <person name="Ohm R.A."/>
            <person name="Kogej T."/>
            <person name="Sonjak S."/>
            <person name="Turk M."/>
            <person name="Zajc J."/>
            <person name="Zalar P."/>
            <person name="Grube M."/>
            <person name="Sun H."/>
            <person name="Han J."/>
            <person name="Sharma A."/>
            <person name="Chiniquy J."/>
            <person name="Ngan C.Y."/>
            <person name="Lipzen A."/>
            <person name="Barry K."/>
            <person name="Grigoriev I.V."/>
            <person name="Gunde-Cimerman N."/>
        </authorList>
    </citation>
    <scope>NUCLEOTIDE SEQUENCE [LARGE SCALE GENOMIC DNA]</scope>
    <source>
        <strain evidence="3 4">CBS 147.97</strain>
    </source>
</reference>